<dbReference type="SUPFAM" id="SSF53850">
    <property type="entry name" value="Periplasmic binding protein-like II"/>
    <property type="match status" value="1"/>
</dbReference>
<dbReference type="SMART" id="SM00079">
    <property type="entry name" value="PBPe"/>
    <property type="match status" value="1"/>
</dbReference>
<keyword evidence="5" id="KW-1185">Reference proteome</keyword>
<name>A0ABT6ZML2_9ACTN</name>
<evidence type="ECO:0000313" key="5">
    <source>
        <dbReference type="Proteomes" id="UP001431693"/>
    </source>
</evidence>
<proteinExistence type="predicted"/>
<dbReference type="CDD" id="cd13530">
    <property type="entry name" value="PBP2_peptides_like"/>
    <property type="match status" value="1"/>
</dbReference>
<feature type="domain" description="Ionotropic glutamate receptor C-terminal" evidence="3">
    <location>
        <begin position="71"/>
        <end position="296"/>
    </location>
</feature>
<dbReference type="Gene3D" id="3.40.190.10">
    <property type="entry name" value="Periplasmic binding protein-like II"/>
    <property type="match status" value="2"/>
</dbReference>
<reference evidence="4" key="1">
    <citation type="submission" date="2023-05" db="EMBL/GenBank/DDBJ databases">
        <title>[olsenella] sp. nov., isolated from a pig farm feces dump.</title>
        <authorList>
            <person name="Chang Y.-H."/>
        </authorList>
    </citation>
    <scope>NUCLEOTIDE SEQUENCE</scope>
    <source>
        <strain evidence="4">YH-ols2217</strain>
    </source>
</reference>
<feature type="domain" description="Solute-binding protein family 3/N-terminal" evidence="2">
    <location>
        <begin position="71"/>
        <end position="297"/>
    </location>
</feature>
<evidence type="ECO:0000313" key="4">
    <source>
        <dbReference type="EMBL" id="MDJ1130285.1"/>
    </source>
</evidence>
<comment type="caution">
    <text evidence="4">The sequence shown here is derived from an EMBL/GenBank/DDBJ whole genome shotgun (WGS) entry which is preliminary data.</text>
</comment>
<dbReference type="EMBL" id="JASJEX010000005">
    <property type="protein sequence ID" value="MDJ1130285.1"/>
    <property type="molecule type" value="Genomic_DNA"/>
</dbReference>
<dbReference type="Pfam" id="PF00497">
    <property type="entry name" value="SBP_bac_3"/>
    <property type="match status" value="1"/>
</dbReference>
<dbReference type="RefSeq" id="WP_283713477.1">
    <property type="nucleotide sequence ID" value="NZ_JASJEW010000004.1"/>
</dbReference>
<evidence type="ECO:0000256" key="1">
    <source>
        <dbReference type="ARBA" id="ARBA00022729"/>
    </source>
</evidence>
<accession>A0ABT6ZML2</accession>
<sequence length="299" mass="31523">MKPTPVHTVTTARRVRRGFFVAVAVLVACLGLVACGASSPGDAPATGDTAAADSAKASYNGTDFTTVQEGKLIVMSDLAYPPLESIPEGKTAADAEGYEVAVVNAIAKKLGLTPEWQQVKFDIIIPTIKQGGKADLGASAFTITDERKEEVDFTDPYLDSNQGLVMKSADAVADPAASLNTPDCKVAVQSGTTGEAWVKENIPNATLVSLDDAIQAMTGVQSGLYNACVADLPVMQYLCNSSYQDLEVVSEIPTGEQYGFVVSKDDPGLTAAINTAYQELLDDGTIKELQLTWFGEELS</sequence>
<dbReference type="Proteomes" id="UP001431693">
    <property type="component" value="Unassembled WGS sequence"/>
</dbReference>
<organism evidence="4 5">
    <name type="scientific">Kribbibacterium absianum</name>
    <dbReference type="NCBI Taxonomy" id="3044210"/>
    <lineage>
        <taxon>Bacteria</taxon>
        <taxon>Bacillati</taxon>
        <taxon>Actinomycetota</taxon>
        <taxon>Coriobacteriia</taxon>
        <taxon>Coriobacteriales</taxon>
        <taxon>Kribbibacteriaceae</taxon>
        <taxon>Kribbibacterium</taxon>
    </lineage>
</organism>
<dbReference type="PANTHER" id="PTHR35936">
    <property type="entry name" value="MEMBRANE-BOUND LYTIC MUREIN TRANSGLYCOSYLASE F"/>
    <property type="match status" value="1"/>
</dbReference>
<dbReference type="InterPro" id="IPR001320">
    <property type="entry name" value="Iontro_rcpt_C"/>
</dbReference>
<dbReference type="PROSITE" id="PS51257">
    <property type="entry name" value="PROKAR_LIPOPROTEIN"/>
    <property type="match status" value="1"/>
</dbReference>
<gene>
    <name evidence="4" type="ORF">QJ043_09375</name>
</gene>
<evidence type="ECO:0000259" key="3">
    <source>
        <dbReference type="SMART" id="SM00079"/>
    </source>
</evidence>
<protein>
    <submittedName>
        <fullName evidence="4">ABC transporter substrate-binding protein</fullName>
    </submittedName>
</protein>
<dbReference type="SMART" id="SM00062">
    <property type="entry name" value="PBPb"/>
    <property type="match status" value="1"/>
</dbReference>
<evidence type="ECO:0000259" key="2">
    <source>
        <dbReference type="SMART" id="SM00062"/>
    </source>
</evidence>
<dbReference type="InterPro" id="IPR001638">
    <property type="entry name" value="Solute-binding_3/MltF_N"/>
</dbReference>
<dbReference type="PANTHER" id="PTHR35936:SF17">
    <property type="entry name" value="ARGININE-BINDING EXTRACELLULAR PROTEIN ARTP"/>
    <property type="match status" value="1"/>
</dbReference>
<keyword evidence="1" id="KW-0732">Signal</keyword>